<organism evidence="1">
    <name type="scientific">marine metagenome</name>
    <dbReference type="NCBI Taxonomy" id="408172"/>
    <lineage>
        <taxon>unclassified sequences</taxon>
        <taxon>metagenomes</taxon>
        <taxon>ecological metagenomes</taxon>
    </lineage>
</organism>
<dbReference type="AlphaFoldDB" id="A0A383F750"/>
<accession>A0A383F750</accession>
<proteinExistence type="predicted"/>
<name>A0A383F750_9ZZZZ</name>
<feature type="non-terminal residue" evidence="1">
    <location>
        <position position="36"/>
    </location>
</feature>
<gene>
    <name evidence="1" type="ORF">METZ01_LOCUS517645</name>
</gene>
<evidence type="ECO:0000313" key="1">
    <source>
        <dbReference type="EMBL" id="SVE64791.1"/>
    </source>
</evidence>
<sequence>MFGKVLSSAVLGIGAYRGKYHIILLLDLFLNPALIF</sequence>
<dbReference type="EMBL" id="UINC01232011">
    <property type="protein sequence ID" value="SVE64791.1"/>
    <property type="molecule type" value="Genomic_DNA"/>
</dbReference>
<protein>
    <submittedName>
        <fullName evidence="1">Uncharacterized protein</fullName>
    </submittedName>
</protein>
<reference evidence="1" key="1">
    <citation type="submission" date="2018-05" db="EMBL/GenBank/DDBJ databases">
        <authorList>
            <person name="Lanie J.A."/>
            <person name="Ng W.-L."/>
            <person name="Kazmierczak K.M."/>
            <person name="Andrzejewski T.M."/>
            <person name="Davidsen T.M."/>
            <person name="Wayne K.J."/>
            <person name="Tettelin H."/>
            <person name="Glass J.I."/>
            <person name="Rusch D."/>
            <person name="Podicherti R."/>
            <person name="Tsui H.-C.T."/>
            <person name="Winkler M.E."/>
        </authorList>
    </citation>
    <scope>NUCLEOTIDE SEQUENCE</scope>
</reference>